<feature type="compositionally biased region" description="Polar residues" evidence="1">
    <location>
        <begin position="13"/>
        <end position="24"/>
    </location>
</feature>
<proteinExistence type="predicted"/>
<sequence>MNRPDTPAAQPLGSESLQPPTSSGPFYRLTPEVGYMHPRLFQVIAVSQGFFHIREAGTGQVKGFRCTYSDACALAEHFEKALP</sequence>
<dbReference type="RefSeq" id="WP_053070950.1">
    <property type="nucleotide sequence ID" value="NZ_FNRS01000001.1"/>
</dbReference>
<gene>
    <name evidence="2" type="ORF">SAMN04490203_1898</name>
</gene>
<dbReference type="EMBL" id="FNRS01000001">
    <property type="protein sequence ID" value="SEC15268.1"/>
    <property type="molecule type" value="Genomic_DNA"/>
</dbReference>
<reference evidence="2 3" key="1">
    <citation type="submission" date="2016-10" db="EMBL/GenBank/DDBJ databases">
        <authorList>
            <person name="Varghese N."/>
            <person name="Submissions S."/>
        </authorList>
    </citation>
    <scope>NUCLEOTIDE SEQUENCE [LARGE SCALE GENOMIC DNA]</scope>
    <source>
        <strain evidence="2 3">BS3652</strain>
    </source>
</reference>
<protein>
    <submittedName>
        <fullName evidence="2">Uncharacterized protein</fullName>
    </submittedName>
</protein>
<keyword evidence="3" id="KW-1185">Reference proteome</keyword>
<evidence type="ECO:0000256" key="1">
    <source>
        <dbReference type="SAM" id="MobiDB-lite"/>
    </source>
</evidence>
<accession>A0A1H4Q6V7</accession>
<feature type="region of interest" description="Disordered" evidence="1">
    <location>
        <begin position="1"/>
        <end position="25"/>
    </location>
</feature>
<name>A0A1H4Q6V7_PSETA</name>
<comment type="caution">
    <text evidence="2">The sequence shown here is derived from an EMBL/GenBank/DDBJ whole genome shotgun (WGS) entry which is preliminary data.</text>
</comment>
<evidence type="ECO:0000313" key="3">
    <source>
        <dbReference type="Proteomes" id="UP000183155"/>
    </source>
</evidence>
<evidence type="ECO:0000313" key="2">
    <source>
        <dbReference type="EMBL" id="SEC15268.1"/>
    </source>
</evidence>
<dbReference type="Proteomes" id="UP000183155">
    <property type="component" value="Unassembled WGS sequence"/>
</dbReference>
<organism evidence="2 3">
    <name type="scientific">Pseudomonas taetrolens</name>
    <dbReference type="NCBI Taxonomy" id="47884"/>
    <lineage>
        <taxon>Bacteria</taxon>
        <taxon>Pseudomonadati</taxon>
        <taxon>Pseudomonadota</taxon>
        <taxon>Gammaproteobacteria</taxon>
        <taxon>Pseudomonadales</taxon>
        <taxon>Pseudomonadaceae</taxon>
        <taxon>Pseudomonas</taxon>
    </lineage>
</organism>